<dbReference type="Proteomes" id="UP000198583">
    <property type="component" value="Unassembled WGS sequence"/>
</dbReference>
<name>A0A1I6D2R7_9PSEU</name>
<evidence type="ECO:0000256" key="4">
    <source>
        <dbReference type="ARBA" id="ARBA00022989"/>
    </source>
</evidence>
<evidence type="ECO:0000313" key="8">
    <source>
        <dbReference type="EMBL" id="SFQ99661.1"/>
    </source>
</evidence>
<comment type="subcellular location">
    <subcellularLocation>
        <location evidence="1">Cell membrane</location>
        <topology evidence="1">Multi-pass membrane protein</topology>
    </subcellularLocation>
</comment>
<dbReference type="GO" id="GO:0005886">
    <property type="term" value="C:plasma membrane"/>
    <property type="evidence" value="ECO:0007669"/>
    <property type="project" value="UniProtKB-SubCell"/>
</dbReference>
<gene>
    <name evidence="8" type="ORF">SAMN04488564_101903</name>
</gene>
<keyword evidence="9" id="KW-1185">Reference proteome</keyword>
<evidence type="ECO:0000313" key="9">
    <source>
        <dbReference type="Proteomes" id="UP000198583"/>
    </source>
</evidence>
<reference evidence="9" key="1">
    <citation type="submission" date="2016-10" db="EMBL/GenBank/DDBJ databases">
        <authorList>
            <person name="Varghese N."/>
            <person name="Submissions S."/>
        </authorList>
    </citation>
    <scope>NUCLEOTIDE SEQUENCE [LARGE SCALE GENOMIC DNA]</scope>
    <source>
        <strain evidence="9">DSM 44232</strain>
    </source>
</reference>
<evidence type="ECO:0000256" key="1">
    <source>
        <dbReference type="ARBA" id="ARBA00004651"/>
    </source>
</evidence>
<proteinExistence type="predicted"/>
<feature type="transmembrane region" description="Helical" evidence="6">
    <location>
        <begin position="81"/>
        <end position="104"/>
    </location>
</feature>
<evidence type="ECO:0000256" key="3">
    <source>
        <dbReference type="ARBA" id="ARBA00022692"/>
    </source>
</evidence>
<keyword evidence="2" id="KW-1003">Cell membrane</keyword>
<dbReference type="EMBL" id="FOYL01000001">
    <property type="protein sequence ID" value="SFQ99661.1"/>
    <property type="molecule type" value="Genomic_DNA"/>
</dbReference>
<evidence type="ECO:0000256" key="5">
    <source>
        <dbReference type="ARBA" id="ARBA00023136"/>
    </source>
</evidence>
<keyword evidence="3 6" id="KW-0812">Transmembrane</keyword>
<dbReference type="InterPro" id="IPR003838">
    <property type="entry name" value="ABC3_permease_C"/>
</dbReference>
<accession>A0A1I6D2R7</accession>
<dbReference type="AlphaFoldDB" id="A0A1I6D2R7"/>
<feature type="domain" description="ABC3 transporter permease C-terminal" evidence="7">
    <location>
        <begin position="6"/>
        <end position="73"/>
    </location>
</feature>
<dbReference type="OrthoDB" id="3223244at2"/>
<protein>
    <submittedName>
        <fullName evidence="8">FtsX-like permease family protein</fullName>
    </submittedName>
</protein>
<dbReference type="STRING" id="84724.SAMN04488564_101903"/>
<sequence>MQILSVLMGLAGLCALMAVVNSVVIAGTERRREFAVFRVSGLSRPQVVPTAVAQATAVAIIGLVLGCAAAGLAGIGGSVRAAIGVTVVHVPWTHLAVVAAGSVAGRGGDQRYCRVLDGAGAAGLVDHDQGMTCVDHDGVR</sequence>
<keyword evidence="4 6" id="KW-1133">Transmembrane helix</keyword>
<evidence type="ECO:0000256" key="2">
    <source>
        <dbReference type="ARBA" id="ARBA00022475"/>
    </source>
</evidence>
<evidence type="ECO:0000256" key="6">
    <source>
        <dbReference type="SAM" id="Phobius"/>
    </source>
</evidence>
<organism evidence="8 9">
    <name type="scientific">Lentzea waywayandensis</name>
    <dbReference type="NCBI Taxonomy" id="84724"/>
    <lineage>
        <taxon>Bacteria</taxon>
        <taxon>Bacillati</taxon>
        <taxon>Actinomycetota</taxon>
        <taxon>Actinomycetes</taxon>
        <taxon>Pseudonocardiales</taxon>
        <taxon>Pseudonocardiaceae</taxon>
        <taxon>Lentzea</taxon>
    </lineage>
</organism>
<evidence type="ECO:0000259" key="7">
    <source>
        <dbReference type="Pfam" id="PF02687"/>
    </source>
</evidence>
<keyword evidence="5 6" id="KW-0472">Membrane</keyword>
<dbReference type="RefSeq" id="WP_143138496.1">
    <property type="nucleotide sequence ID" value="NZ_FOYL01000001.1"/>
</dbReference>
<dbReference type="Pfam" id="PF02687">
    <property type="entry name" value="FtsX"/>
    <property type="match status" value="1"/>
</dbReference>
<feature type="transmembrane region" description="Helical" evidence="6">
    <location>
        <begin position="47"/>
        <end position="75"/>
    </location>
</feature>
<feature type="transmembrane region" description="Helical" evidence="6">
    <location>
        <begin position="6"/>
        <end position="26"/>
    </location>
</feature>